<dbReference type="GO" id="GO:0004867">
    <property type="term" value="F:serine-type endopeptidase inhibitor activity"/>
    <property type="evidence" value="ECO:0007669"/>
    <property type="project" value="UniProtKB-KW"/>
</dbReference>
<dbReference type="PROSITE" id="PS51257">
    <property type="entry name" value="PROKAR_LIPOPROTEIN"/>
    <property type="match status" value="1"/>
</dbReference>
<dbReference type="SUPFAM" id="SSF48239">
    <property type="entry name" value="Terpenoid cyclases/Protein prenyltransferases"/>
    <property type="match status" value="1"/>
</dbReference>
<accession>A0A7G9YM08</accession>
<evidence type="ECO:0000256" key="7">
    <source>
        <dbReference type="ARBA" id="ARBA00023180"/>
    </source>
</evidence>
<dbReference type="SMART" id="SM01359">
    <property type="entry name" value="A2M_N_2"/>
    <property type="match status" value="1"/>
</dbReference>
<evidence type="ECO:0000259" key="9">
    <source>
        <dbReference type="SMART" id="SM01360"/>
    </source>
</evidence>
<dbReference type="EMBL" id="MT631369">
    <property type="protein sequence ID" value="QNO49042.1"/>
    <property type="molecule type" value="Genomic_DNA"/>
</dbReference>
<dbReference type="PANTHER" id="PTHR11412">
    <property type="entry name" value="MACROGLOBULIN / COMPLEMENT"/>
    <property type="match status" value="1"/>
</dbReference>
<evidence type="ECO:0000256" key="4">
    <source>
        <dbReference type="ARBA" id="ARBA00022900"/>
    </source>
</evidence>
<evidence type="ECO:0008006" key="12">
    <source>
        <dbReference type="Google" id="ProtNLM"/>
    </source>
</evidence>
<dbReference type="Pfam" id="PF07678">
    <property type="entry name" value="TED_complement"/>
    <property type="match status" value="1"/>
</dbReference>
<dbReference type="Gene3D" id="2.60.40.690">
    <property type="entry name" value="Alpha-macroglobulin, receptor-binding domain"/>
    <property type="match status" value="1"/>
</dbReference>
<dbReference type="Pfam" id="PF01835">
    <property type="entry name" value="MG2"/>
    <property type="match status" value="1"/>
</dbReference>
<dbReference type="Pfam" id="PF17791">
    <property type="entry name" value="MG3"/>
    <property type="match status" value="1"/>
</dbReference>
<keyword evidence="4" id="KW-0722">Serine protease inhibitor</keyword>
<dbReference type="PROSITE" id="PS00477">
    <property type="entry name" value="ALPHA_2_MACROGLOBULIN"/>
    <property type="match status" value="1"/>
</dbReference>
<feature type="domain" description="Alpha-2-macroglobulin bait region" evidence="8">
    <location>
        <begin position="461"/>
        <end position="591"/>
    </location>
</feature>
<dbReference type="InterPro" id="IPR002890">
    <property type="entry name" value="MG2"/>
</dbReference>
<sequence>MKRTTLFHILLCIAVLAASGCIETDHEQPDSSAPIEIIPCGEGVTGEDADYLILAPKTLFVGSESSISMSAFGDAHEPVERCVAYTLSDSDNNRIPLVRASTGKSGHSVAKFETPQVEEGTYSLIAEPVGTDQEYIATVRISKSNPIFIETDKPIYKPAQTVHGRILLLNNNLKPIEDFVELEIADAKGIKVFRETLETNGFGVATFDLPLSAEPNLGTWKIKAEAGESKSVVDIEVERYVLPKFEIETGIGKDWFLVSDPITGTVSANYFFGKPVDGSVEIEAVRYTGTWETYATYSAILENGSAEFELPAVGWIAGTYGAGGQGSLMLNISVTDTGNHTETTTELLKIVESDTILQLIPESSTVKPGLLFEVLVVTEDPDGNAIDTAVSITTAFHEPGYTETVGDDTVTTENGIAILSYTIPDNCTGAYIEATCRDTSGAVVRRSVNLDAAYSPGASFIHIAQTSDGVPNVGDTITFAVHSTNPGTVFYDIFANGRTVYSGTSERSGIAVRVTPQMSPSAKIVAYMINPNSEVSADVLPFKVRFETSVDLTSEFGSDTVAPGDAVRVNFDAGTGSMIGVAIVDESVYALSAGRLNLKQVFDELEKRFMAPQIEIHPEYRGYYENRLVGTYDILDDAGMQVLASPSFEIPKTPVPEARGMWKGVGGGDVVAMDMMVEEGVQVEAIPAPAAAPTPVPTSAADGELATVERVRQFFPETWLWMPELLTDADGRAQIDLTAPDSITTWRLHAVSSSGDGIGISEDSLTVFQEFFLDPDLPYSVTRGEVFPVRVQVYNYLDTQQDVKLTLSTGDWFEIIGDDVVTVPVGANSVGDASFTITPTGVGIHTIEIAAQTKATADAVRKEIIVEAEGTRQEIVENGNLDAGTGSITLDAALPPGIVDDSGVVLVSFTPSIVAQTINGLDSLLNMPFGCGEQNMIMFAPDVEVLRYLKATDQTNPEVQAKAELFIITGYQRQLTFRHNDGSFSAFGEGGREGGSLWLTAFVLDAFAGARDVTSIDDSVLADASDWICEHQSDDGSWESVGFICHQEMIGGMEGRYALTGFVAIALADYGAADPAVLEEAQAYLEANLEGQTDPYPLAIASVALRKLESQYADTALEKLITLKQEDENGVYWGSDADLVGDSDGDPYPFEYGHPPSSRNVEITSYAALALIDAKHPLANDAVKWISAQRNSLGGFSSTQDTVMALKALMTAAATQGRDIDATVTVSADGSIVKEIGIDAGNFDVLQTARVPDGTEEVELVLTGTGEVGYQLVKWFNVILPDIVPVSDLQLNVTYNATNVAVDDVITVKTLVTYTGAAESTGMMIVDVAVPTGFTPVTASLDALVAAGTITRYEIAGRKVSVYVFDLPRGAELSFEMKMRALFPVKAIVPDSRAYSYYKPEVCAGARGGEIVVGA</sequence>
<dbReference type="PANTHER" id="PTHR11412:SF136">
    <property type="entry name" value="CD109 ANTIGEN"/>
    <property type="match status" value="1"/>
</dbReference>
<dbReference type="Gene3D" id="2.60.40.1940">
    <property type="match status" value="1"/>
</dbReference>
<keyword evidence="6" id="KW-1015">Disulfide bond</keyword>
<dbReference type="Gene3D" id="1.50.10.20">
    <property type="match status" value="1"/>
</dbReference>
<evidence type="ECO:0000259" key="8">
    <source>
        <dbReference type="SMART" id="SM01359"/>
    </source>
</evidence>
<dbReference type="InterPro" id="IPR014756">
    <property type="entry name" value="Ig_E-set"/>
</dbReference>
<dbReference type="Gene3D" id="2.60.120.1540">
    <property type="match status" value="1"/>
</dbReference>
<dbReference type="InterPro" id="IPR047565">
    <property type="entry name" value="Alpha-macroglob_thiol-ester_cl"/>
</dbReference>
<dbReference type="GO" id="GO:0005615">
    <property type="term" value="C:extracellular space"/>
    <property type="evidence" value="ECO:0007669"/>
    <property type="project" value="InterPro"/>
</dbReference>
<dbReference type="Gene3D" id="2.20.130.20">
    <property type="match status" value="1"/>
</dbReference>
<evidence type="ECO:0000256" key="5">
    <source>
        <dbReference type="ARBA" id="ARBA00022966"/>
    </source>
</evidence>
<dbReference type="InterPro" id="IPR001599">
    <property type="entry name" value="Macroglobln_a2"/>
</dbReference>
<feature type="domain" description="Alpha-2-macroglobulin" evidence="9">
    <location>
        <begin position="718"/>
        <end position="807"/>
    </location>
</feature>
<dbReference type="Pfam" id="PF07677">
    <property type="entry name" value="A2M_recep"/>
    <property type="match status" value="1"/>
</dbReference>
<dbReference type="InterPro" id="IPR011625">
    <property type="entry name" value="A2M_N_BRD"/>
</dbReference>
<evidence type="ECO:0000256" key="3">
    <source>
        <dbReference type="ARBA" id="ARBA00022729"/>
    </source>
</evidence>
<dbReference type="Gene3D" id="2.60.40.10">
    <property type="entry name" value="Immunoglobulins"/>
    <property type="match status" value="2"/>
</dbReference>
<dbReference type="InterPro" id="IPR036595">
    <property type="entry name" value="A-macroglobulin_rcpt-bd_sf"/>
</dbReference>
<keyword evidence="2" id="KW-0646">Protease inhibitor</keyword>
<evidence type="ECO:0000259" key="10">
    <source>
        <dbReference type="SMART" id="SM01361"/>
    </source>
</evidence>
<protein>
    <recommendedName>
        <fullName evidence="12">Alpha-2-macroglobulin</fullName>
    </recommendedName>
</protein>
<evidence type="ECO:0000256" key="6">
    <source>
        <dbReference type="ARBA" id="ARBA00023157"/>
    </source>
</evidence>
<reference evidence="11" key="1">
    <citation type="submission" date="2020-06" db="EMBL/GenBank/DDBJ databases">
        <title>Unique genomic features of the anaerobic methanotrophic archaea.</title>
        <authorList>
            <person name="Chadwick G.L."/>
            <person name="Skennerton C.T."/>
            <person name="Laso-Perez R."/>
            <person name="Leu A.O."/>
            <person name="Speth D.R."/>
            <person name="Yu H."/>
            <person name="Morgan-Lang C."/>
            <person name="Hatzenpichler R."/>
            <person name="Goudeau D."/>
            <person name="Malmstrom R."/>
            <person name="Brazelton W.J."/>
            <person name="Woyke T."/>
            <person name="Hallam S.J."/>
            <person name="Tyson G.W."/>
            <person name="Wegener G."/>
            <person name="Boetius A."/>
            <person name="Orphan V."/>
        </authorList>
    </citation>
    <scope>NUCLEOTIDE SEQUENCE</scope>
</reference>
<comment type="similarity">
    <text evidence="1">Belongs to the protease inhibitor I39 (alpha-2-macroglobulin) family.</text>
</comment>
<evidence type="ECO:0000256" key="1">
    <source>
        <dbReference type="ARBA" id="ARBA00010952"/>
    </source>
</evidence>
<keyword evidence="3" id="KW-0732">Signal</keyword>
<dbReference type="InterPro" id="IPR019742">
    <property type="entry name" value="MacrogloblnA2_CS"/>
</dbReference>
<keyword evidence="7" id="KW-0325">Glycoprotein</keyword>
<dbReference type="InterPro" id="IPR013783">
    <property type="entry name" value="Ig-like_fold"/>
</dbReference>
<dbReference type="Gene3D" id="6.20.50.160">
    <property type="match status" value="1"/>
</dbReference>
<proteinExistence type="inferred from homology"/>
<evidence type="ECO:0000313" key="11">
    <source>
        <dbReference type="EMBL" id="QNO49042.1"/>
    </source>
</evidence>
<gene>
    <name evidence="11" type="ORF">KNGNHFEO_00039</name>
</gene>
<dbReference type="InterPro" id="IPR041813">
    <property type="entry name" value="A2M_TED"/>
</dbReference>
<dbReference type="CDD" id="cd02897">
    <property type="entry name" value="A2M_2"/>
    <property type="match status" value="1"/>
</dbReference>
<dbReference type="Gene3D" id="2.60.40.1930">
    <property type="match status" value="3"/>
</dbReference>
<dbReference type="Pfam" id="PF07703">
    <property type="entry name" value="A2M_BRD"/>
    <property type="match status" value="1"/>
</dbReference>
<evidence type="ECO:0000256" key="2">
    <source>
        <dbReference type="ARBA" id="ARBA00022690"/>
    </source>
</evidence>
<name>A0A7G9YM08_9EURY</name>
<dbReference type="InterPro" id="IPR008930">
    <property type="entry name" value="Terpenoid_cyclase/PrenylTrfase"/>
</dbReference>
<dbReference type="SUPFAM" id="SSF49410">
    <property type="entry name" value="Alpha-macroglobulin receptor domain"/>
    <property type="match status" value="1"/>
</dbReference>
<dbReference type="SMART" id="SM01419">
    <property type="entry name" value="Thiol-ester_cl"/>
    <property type="match status" value="1"/>
</dbReference>
<dbReference type="SMART" id="SM01361">
    <property type="entry name" value="A2M_recep"/>
    <property type="match status" value="1"/>
</dbReference>
<dbReference type="InterPro" id="IPR009048">
    <property type="entry name" value="A-macroglobulin_rcpt-bd"/>
</dbReference>
<keyword evidence="5" id="KW-0882">Thioester bond</keyword>
<dbReference type="SUPFAM" id="SSF81296">
    <property type="entry name" value="E set domains"/>
    <property type="match status" value="1"/>
</dbReference>
<dbReference type="InterPro" id="IPR041555">
    <property type="entry name" value="MG3"/>
</dbReference>
<feature type="domain" description="Alpha-macroglobulin receptor-binding" evidence="10">
    <location>
        <begin position="1321"/>
        <end position="1408"/>
    </location>
</feature>
<dbReference type="InterPro" id="IPR050473">
    <property type="entry name" value="A2M/Complement_sys"/>
</dbReference>
<dbReference type="InterPro" id="IPR011626">
    <property type="entry name" value="Alpha-macroglobulin_TED"/>
</dbReference>
<dbReference type="SMART" id="SM01360">
    <property type="entry name" value="A2M"/>
    <property type="match status" value="1"/>
</dbReference>
<organism evidence="11">
    <name type="scientific">Candidatus Methanogaster sp. ANME-2c ERB4</name>
    <dbReference type="NCBI Taxonomy" id="2759911"/>
    <lineage>
        <taxon>Archaea</taxon>
        <taxon>Methanobacteriati</taxon>
        <taxon>Methanobacteriota</taxon>
        <taxon>Stenosarchaea group</taxon>
        <taxon>Methanomicrobia</taxon>
        <taxon>Methanosarcinales</taxon>
        <taxon>ANME-2 cluster</taxon>
        <taxon>Candidatus Methanogasteraceae</taxon>
        <taxon>Candidatus Methanogaster</taxon>
    </lineage>
</organism>
<dbReference type="Pfam" id="PF00207">
    <property type="entry name" value="A2M"/>
    <property type="match status" value="1"/>
</dbReference>